<protein>
    <submittedName>
        <fullName evidence="6">Membrane protein</fullName>
    </submittedName>
</protein>
<dbReference type="PANTHER" id="PTHR43327:SF10">
    <property type="entry name" value="STOMATIN-LIKE PROTEIN 2, MITOCHONDRIAL"/>
    <property type="match status" value="1"/>
</dbReference>
<comment type="similarity">
    <text evidence="2">Belongs to the band 7/mec-2 family.</text>
</comment>
<feature type="transmembrane region" description="Helical" evidence="4">
    <location>
        <begin position="6"/>
        <end position="26"/>
    </location>
</feature>
<dbReference type="SMART" id="SM00244">
    <property type="entry name" value="PHB"/>
    <property type="match status" value="1"/>
</dbReference>
<feature type="region of interest" description="Disordered" evidence="3">
    <location>
        <begin position="308"/>
        <end position="354"/>
    </location>
</feature>
<evidence type="ECO:0000259" key="5">
    <source>
        <dbReference type="SMART" id="SM00244"/>
    </source>
</evidence>
<dbReference type="InterPro" id="IPR050710">
    <property type="entry name" value="Band7/mec-2_domain"/>
</dbReference>
<feature type="domain" description="Band 7" evidence="5">
    <location>
        <begin position="24"/>
        <end position="182"/>
    </location>
</feature>
<name>A0A0D0KT90_AGRTU</name>
<dbReference type="GO" id="GO:0098552">
    <property type="term" value="C:side of membrane"/>
    <property type="evidence" value="ECO:0007669"/>
    <property type="project" value="UniProtKB-ARBA"/>
</dbReference>
<dbReference type="InterPro" id="IPR036013">
    <property type="entry name" value="Band_7/SPFH_dom_sf"/>
</dbReference>
<dbReference type="InterPro" id="IPR001972">
    <property type="entry name" value="Stomatin_HflK_fam"/>
</dbReference>
<dbReference type="Proteomes" id="UP000035017">
    <property type="component" value="Unassembled WGS sequence"/>
</dbReference>
<accession>A0A0D0KT90</accession>
<dbReference type="GO" id="GO:0005886">
    <property type="term" value="C:plasma membrane"/>
    <property type="evidence" value="ECO:0007669"/>
    <property type="project" value="UniProtKB-ARBA"/>
</dbReference>
<reference evidence="6 7" key="1">
    <citation type="submission" date="2014-12" db="EMBL/GenBank/DDBJ databases">
        <title>16Stimator: statistical estimation of ribosomal gene copy numbers from draft genome assemblies.</title>
        <authorList>
            <person name="Perisin M.A."/>
            <person name="Vetter M."/>
            <person name="Gilbert J.A."/>
            <person name="Bergelson J."/>
        </authorList>
    </citation>
    <scope>NUCLEOTIDE SEQUENCE [LARGE SCALE GENOMIC DNA]</scope>
    <source>
        <strain evidence="6 7">MEJ076</strain>
    </source>
</reference>
<evidence type="ECO:0000313" key="6">
    <source>
        <dbReference type="EMBL" id="KIQ03046.1"/>
    </source>
</evidence>
<keyword evidence="4" id="KW-0472">Membrane</keyword>
<dbReference type="InterPro" id="IPR001107">
    <property type="entry name" value="Band_7"/>
</dbReference>
<comment type="subcellular location">
    <subcellularLocation>
        <location evidence="1">Membrane</location>
        <topology evidence="1">Single-pass membrane protein</topology>
    </subcellularLocation>
</comment>
<dbReference type="AlphaFoldDB" id="A0A0D0KT90"/>
<dbReference type="OrthoDB" id="9809197at2"/>
<feature type="compositionally biased region" description="Low complexity" evidence="3">
    <location>
        <begin position="320"/>
        <end position="335"/>
    </location>
</feature>
<dbReference type="CDD" id="cd08829">
    <property type="entry name" value="SPFH_paraslipin"/>
    <property type="match status" value="1"/>
</dbReference>
<dbReference type="PANTHER" id="PTHR43327">
    <property type="entry name" value="STOMATIN-LIKE PROTEIN 2, MITOCHONDRIAL"/>
    <property type="match status" value="1"/>
</dbReference>
<evidence type="ECO:0000313" key="7">
    <source>
        <dbReference type="Proteomes" id="UP000035017"/>
    </source>
</evidence>
<evidence type="ECO:0000256" key="1">
    <source>
        <dbReference type="ARBA" id="ARBA00004167"/>
    </source>
</evidence>
<evidence type="ECO:0000256" key="3">
    <source>
        <dbReference type="SAM" id="MobiDB-lite"/>
    </source>
</evidence>
<sequence>MFDLGGFDIVVIVVVGLVILTLFAGIKTVPQGYRYTVERFGRYTRTMEPGLNILTPYIERVGARLNVMEQVLDIPTQEVITKDNASVSADAVAFYQVLNAAQAAYQITDLQSAIQNLTMTNIRSVMGSMDLDELLSNRDAINDRLLRVVDEAVGPWGIKVTRIEIKDIAPPKDLVDSMARQMKAEREKRAQVLEAEGSRAAQILRAEGAKQSAILEAEGQREAAFRDAEARERLAEAEANATRMVSEAIAAGDIHAINYFIAQKYTEAMTAIGTAKNSKIVLMPMEASALIGSLGGIGAIAKEVFGRDSDAQSTPDTAASPKQRSSVPSTSSRPSAQTINVTIPNNPFGPSTER</sequence>
<evidence type="ECO:0000256" key="2">
    <source>
        <dbReference type="ARBA" id="ARBA00008164"/>
    </source>
</evidence>
<evidence type="ECO:0000256" key="4">
    <source>
        <dbReference type="SAM" id="Phobius"/>
    </source>
</evidence>
<dbReference type="Pfam" id="PF01145">
    <property type="entry name" value="Band_7"/>
    <property type="match status" value="1"/>
</dbReference>
<dbReference type="FunFam" id="3.30.479.30:FF:000004">
    <property type="entry name" value="Putative membrane protease family, stomatin"/>
    <property type="match status" value="1"/>
</dbReference>
<dbReference type="EMBL" id="JXQV01000009">
    <property type="protein sequence ID" value="KIQ03046.1"/>
    <property type="molecule type" value="Genomic_DNA"/>
</dbReference>
<proteinExistence type="inferred from homology"/>
<gene>
    <name evidence="6" type="ORF">RU07_10830</name>
</gene>
<dbReference type="SUPFAM" id="SSF117892">
    <property type="entry name" value="Band 7/SPFH domain"/>
    <property type="match status" value="1"/>
</dbReference>
<keyword evidence="4" id="KW-1133">Transmembrane helix</keyword>
<feature type="compositionally biased region" description="Polar residues" evidence="3">
    <location>
        <begin position="336"/>
        <end position="354"/>
    </location>
</feature>
<dbReference type="PRINTS" id="PR00721">
    <property type="entry name" value="STOMATIN"/>
</dbReference>
<organism evidence="6 7">
    <name type="scientific">Agrobacterium tumefaciens</name>
    <dbReference type="NCBI Taxonomy" id="358"/>
    <lineage>
        <taxon>Bacteria</taxon>
        <taxon>Pseudomonadati</taxon>
        <taxon>Pseudomonadota</taxon>
        <taxon>Alphaproteobacteria</taxon>
        <taxon>Hyphomicrobiales</taxon>
        <taxon>Rhizobiaceae</taxon>
        <taxon>Rhizobium/Agrobacterium group</taxon>
        <taxon>Agrobacterium</taxon>
        <taxon>Agrobacterium tumefaciens complex</taxon>
    </lineage>
</organism>
<comment type="caution">
    <text evidence="6">The sequence shown here is derived from an EMBL/GenBank/DDBJ whole genome shotgun (WGS) entry which is preliminary data.</text>
</comment>
<keyword evidence="4" id="KW-0812">Transmembrane</keyword>
<dbReference type="Gene3D" id="3.30.479.30">
    <property type="entry name" value="Band 7 domain"/>
    <property type="match status" value="1"/>
</dbReference>